<evidence type="ECO:0000256" key="1">
    <source>
        <dbReference type="SAM" id="SignalP"/>
    </source>
</evidence>
<keyword evidence="3" id="KW-1185">Reference proteome</keyword>
<accession>A0A2N5DCY9</accession>
<dbReference type="Proteomes" id="UP000234479">
    <property type="component" value="Unassembled WGS sequence"/>
</dbReference>
<protein>
    <recommendedName>
        <fullName evidence="4">DUF1190 domain-containing protein</fullName>
    </recommendedName>
</protein>
<reference evidence="2 3" key="1">
    <citation type="submission" date="2017-12" db="EMBL/GenBank/DDBJ databases">
        <title>The genome sequence of Caulobacter sp. 410.</title>
        <authorList>
            <person name="Gao J."/>
            <person name="Mao X."/>
            <person name="Sun J."/>
        </authorList>
    </citation>
    <scope>NUCLEOTIDE SEQUENCE [LARGE SCALE GENOMIC DNA]</scope>
    <source>
        <strain evidence="2 3">410</strain>
    </source>
</reference>
<dbReference type="EMBL" id="PJRS01000028">
    <property type="protein sequence ID" value="PLR23912.1"/>
    <property type="molecule type" value="Genomic_DNA"/>
</dbReference>
<feature type="chain" id="PRO_5015001846" description="DUF1190 domain-containing protein" evidence="1">
    <location>
        <begin position="22"/>
        <end position="143"/>
    </location>
</feature>
<gene>
    <name evidence="2" type="ORF">SGCZBJ_15145</name>
</gene>
<evidence type="ECO:0000313" key="2">
    <source>
        <dbReference type="EMBL" id="PLR23912.1"/>
    </source>
</evidence>
<sequence length="143" mass="15744">MRAQVILIGLAMSLAAGGAVASNWHWAKASTREEAMRLATDKAQAKAKRRGTCFKPAVRVDDCQATADGFRCRADSASDFRACGVRVGWVYEPPLPLTRIPMQPLSHGYEPQWTQPPPYMRGQFTSSISELDQFPPPTAVRLP</sequence>
<dbReference type="OrthoDB" id="7192595at2"/>
<keyword evidence="1" id="KW-0732">Signal</keyword>
<proteinExistence type="predicted"/>
<comment type="caution">
    <text evidence="2">The sequence shown here is derived from an EMBL/GenBank/DDBJ whole genome shotgun (WGS) entry which is preliminary data.</text>
</comment>
<dbReference type="RefSeq" id="WP_101718820.1">
    <property type="nucleotide sequence ID" value="NZ_PJRS01000028.1"/>
</dbReference>
<organism evidence="2 3">
    <name type="scientific">Caulobacter zeae</name>
    <dbReference type="NCBI Taxonomy" id="2055137"/>
    <lineage>
        <taxon>Bacteria</taxon>
        <taxon>Pseudomonadati</taxon>
        <taxon>Pseudomonadota</taxon>
        <taxon>Alphaproteobacteria</taxon>
        <taxon>Caulobacterales</taxon>
        <taxon>Caulobacteraceae</taxon>
        <taxon>Caulobacter</taxon>
    </lineage>
</organism>
<evidence type="ECO:0000313" key="3">
    <source>
        <dbReference type="Proteomes" id="UP000234479"/>
    </source>
</evidence>
<feature type="signal peptide" evidence="1">
    <location>
        <begin position="1"/>
        <end position="21"/>
    </location>
</feature>
<dbReference type="AlphaFoldDB" id="A0A2N5DCY9"/>
<name>A0A2N5DCY9_9CAUL</name>
<evidence type="ECO:0008006" key="4">
    <source>
        <dbReference type="Google" id="ProtNLM"/>
    </source>
</evidence>